<dbReference type="EMBL" id="JAUDEO010000020">
    <property type="protein sequence ID" value="MDM8333844.1"/>
    <property type="molecule type" value="Genomic_DNA"/>
</dbReference>
<name>A0ABT7VM75_9LACO</name>
<protein>
    <submittedName>
        <fullName evidence="2">Type IV pilus minor pilin ComGF family protein</fullName>
    </submittedName>
</protein>
<keyword evidence="1" id="KW-1133">Transmembrane helix</keyword>
<organism evidence="2 3">
    <name type="scientific">Limosilactobacillus panis</name>
    <dbReference type="NCBI Taxonomy" id="47493"/>
    <lineage>
        <taxon>Bacteria</taxon>
        <taxon>Bacillati</taxon>
        <taxon>Bacillota</taxon>
        <taxon>Bacilli</taxon>
        <taxon>Lactobacillales</taxon>
        <taxon>Lactobacillaceae</taxon>
        <taxon>Limosilactobacillus</taxon>
    </lineage>
</organism>
<evidence type="ECO:0000313" key="2">
    <source>
        <dbReference type="EMBL" id="MDM8333844.1"/>
    </source>
</evidence>
<comment type="caution">
    <text evidence="2">The sequence shown here is derived from an EMBL/GenBank/DDBJ whole genome shotgun (WGS) entry which is preliminary data.</text>
</comment>
<feature type="transmembrane region" description="Helical" evidence="1">
    <location>
        <begin position="6"/>
        <end position="30"/>
    </location>
</feature>
<sequence>MKKRGAFTLVECIAALMVTTFVIILAGLAMTSVRKVNQHSLAGSVDWFICLQELESPDQTFALKKVYRYRLLLRDQRQQRNYELRISDRLYLRTPTGGYMPVLSAVRADKSFFRQLDQQRVYVEVGRTNGQKNYGIICFDKAE</sequence>
<reference evidence="2" key="1">
    <citation type="submission" date="2023-06" db="EMBL/GenBank/DDBJ databases">
        <title>Identification and characterization of horizontal gene transfer across gut microbiota members of farm animals based on homology search.</title>
        <authorList>
            <person name="Schwarzerova J."/>
            <person name="Nykrynova M."/>
            <person name="Jureckova K."/>
            <person name="Cejkova D."/>
            <person name="Rychlik I."/>
        </authorList>
    </citation>
    <scope>NUCLEOTIDE SEQUENCE</scope>
    <source>
        <strain evidence="2">105_WCHN</strain>
    </source>
</reference>
<dbReference type="Proteomes" id="UP001529423">
    <property type="component" value="Unassembled WGS sequence"/>
</dbReference>
<proteinExistence type="predicted"/>
<evidence type="ECO:0000313" key="3">
    <source>
        <dbReference type="Proteomes" id="UP001529423"/>
    </source>
</evidence>
<accession>A0ABT7VM75</accession>
<dbReference type="RefSeq" id="WP_289559949.1">
    <property type="nucleotide sequence ID" value="NZ_JAUDEO010000020.1"/>
</dbReference>
<reference evidence="2" key="2">
    <citation type="submission" date="2023-06" db="EMBL/GenBank/DDBJ databases">
        <authorList>
            <person name="Zeman M."/>
            <person name="Kubasova T."/>
            <person name="Jahodarova E."/>
            <person name="Nykrynova M."/>
            <person name="Rychlik I."/>
        </authorList>
    </citation>
    <scope>NUCLEOTIDE SEQUENCE</scope>
    <source>
        <strain evidence="2">105_WCHN</strain>
    </source>
</reference>
<keyword evidence="1" id="KW-0812">Transmembrane</keyword>
<gene>
    <name evidence="2" type="ORF">QUW46_04575</name>
</gene>
<keyword evidence="1" id="KW-0472">Membrane</keyword>
<evidence type="ECO:0000256" key="1">
    <source>
        <dbReference type="SAM" id="Phobius"/>
    </source>
</evidence>
<keyword evidence="3" id="KW-1185">Reference proteome</keyword>